<accession>G9FGX0</accession>
<sequence>MTSPDQWSSGRPDSGWGDMRDMADEFIREFFGNWLSGNYTPFDTFRDAQRDVEWRLNELEKVSGYCNLVMSKNWNVNGGGLNGYARAIPFDTPMGPKPKNASPFKGLFHGSGDERYGILLEKSGTWRLDAQVTTDGRGSLDAGLPAQIYLSAWNRDTRTLYSERRFDATLEYIKVSNTISHTIVVPQALAGKIVVCVSFAHGQGRWMVLGGDRWSGLSVNRWDLDASGPGNDTSDPVDGGNYD</sequence>
<dbReference type="KEGG" id="vg:11541273"/>
<name>G9FGX0_9CAUD</name>
<dbReference type="Proteomes" id="UP000005427">
    <property type="component" value="Segment"/>
</dbReference>
<organism evidence="1 2">
    <name type="scientific">Rhodococcus phage REQ2</name>
    <dbReference type="NCBI Taxonomy" id="1109713"/>
    <lineage>
        <taxon>Viruses</taxon>
        <taxon>Duplodnaviria</taxon>
        <taxon>Heunggongvirae</taxon>
        <taxon>Uroviricota</taxon>
        <taxon>Caudoviricetes</taxon>
        <taxon>Caudoviricetes incertae sedis</taxon>
        <taxon>Melbournevirus</taxon>
        <taxon>Melbournevirus REQ2</taxon>
    </lineage>
</organism>
<dbReference type="GeneID" id="11541273"/>
<evidence type="ECO:0000313" key="1">
    <source>
        <dbReference type="EMBL" id="AEV51881.1"/>
    </source>
</evidence>
<dbReference type="RefSeq" id="YP_005087071.1">
    <property type="nucleotide sequence ID" value="NC_016652.1"/>
</dbReference>
<evidence type="ECO:0000313" key="2">
    <source>
        <dbReference type="Proteomes" id="UP000005427"/>
    </source>
</evidence>
<dbReference type="EMBL" id="JN116823">
    <property type="protein sequence ID" value="AEV51881.1"/>
    <property type="molecule type" value="Genomic_DNA"/>
</dbReference>
<proteinExistence type="predicted"/>
<protein>
    <submittedName>
        <fullName evidence="1">Uncharacterized protein</fullName>
    </submittedName>
</protein>
<reference evidence="1 2" key="1">
    <citation type="submission" date="2011-06" db="EMBL/GenBank/DDBJ databases">
        <title>Two lysogenic phages can combine to generate a single lytic phage.</title>
        <authorList>
            <person name="Petrovski S."/>
        </authorList>
    </citation>
    <scope>NUCLEOTIDE SEQUENCE [LARGE SCALE GENOMIC DNA]</scope>
</reference>
<keyword evidence="2" id="KW-1185">Reference proteome</keyword>